<evidence type="ECO:0000313" key="3">
    <source>
        <dbReference type="Proteomes" id="UP000287651"/>
    </source>
</evidence>
<accession>A0A426XAL7</accession>
<sequence length="158" mass="16693">MGKRGPLLGMIYVQVAYAAMFLITRLAFTTPSSCTARSLRPWRSAPSLASLTGTFTATKSTTACTGNAASSSFLWFSSRHALVETAGSPGGLEISGLAYTSSTLVSTMNNLQPAITFLLAYLLRYGKVVFLYCCTLVGADRLGDQTGGSEHKEEDGTG</sequence>
<proteinExistence type="predicted"/>
<keyword evidence="1" id="KW-1133">Transmembrane helix</keyword>
<keyword evidence="1" id="KW-0812">Transmembrane</keyword>
<reference evidence="2 3" key="1">
    <citation type="journal article" date="2014" name="Agronomy (Basel)">
        <title>A Draft Genome Sequence for Ensete ventricosum, the Drought-Tolerant Tree Against Hunger.</title>
        <authorList>
            <person name="Harrison J."/>
            <person name="Moore K.A."/>
            <person name="Paszkiewicz K."/>
            <person name="Jones T."/>
            <person name="Grant M."/>
            <person name="Ambacheew D."/>
            <person name="Muzemil S."/>
            <person name="Studholme D.J."/>
        </authorList>
    </citation>
    <scope>NUCLEOTIDE SEQUENCE [LARGE SCALE GENOMIC DNA]</scope>
</reference>
<protein>
    <recommendedName>
        <fullName evidence="4">WAT1-related protein</fullName>
    </recommendedName>
</protein>
<dbReference type="Proteomes" id="UP000287651">
    <property type="component" value="Unassembled WGS sequence"/>
</dbReference>
<dbReference type="AlphaFoldDB" id="A0A426XAL7"/>
<keyword evidence="1" id="KW-0472">Membrane</keyword>
<organism evidence="2 3">
    <name type="scientific">Ensete ventricosum</name>
    <name type="common">Abyssinian banana</name>
    <name type="synonym">Musa ensete</name>
    <dbReference type="NCBI Taxonomy" id="4639"/>
    <lineage>
        <taxon>Eukaryota</taxon>
        <taxon>Viridiplantae</taxon>
        <taxon>Streptophyta</taxon>
        <taxon>Embryophyta</taxon>
        <taxon>Tracheophyta</taxon>
        <taxon>Spermatophyta</taxon>
        <taxon>Magnoliopsida</taxon>
        <taxon>Liliopsida</taxon>
        <taxon>Zingiberales</taxon>
        <taxon>Musaceae</taxon>
        <taxon>Ensete</taxon>
    </lineage>
</organism>
<feature type="transmembrane region" description="Helical" evidence="1">
    <location>
        <begin position="7"/>
        <end position="28"/>
    </location>
</feature>
<gene>
    <name evidence="2" type="ORF">B296_00049363</name>
</gene>
<dbReference type="EMBL" id="AMZH03023479">
    <property type="protein sequence ID" value="RRT36523.1"/>
    <property type="molecule type" value="Genomic_DNA"/>
</dbReference>
<comment type="caution">
    <text evidence="2">The sequence shown here is derived from an EMBL/GenBank/DDBJ whole genome shotgun (WGS) entry which is preliminary data.</text>
</comment>
<evidence type="ECO:0000256" key="1">
    <source>
        <dbReference type="SAM" id="Phobius"/>
    </source>
</evidence>
<evidence type="ECO:0000313" key="2">
    <source>
        <dbReference type="EMBL" id="RRT36523.1"/>
    </source>
</evidence>
<evidence type="ECO:0008006" key="4">
    <source>
        <dbReference type="Google" id="ProtNLM"/>
    </source>
</evidence>
<name>A0A426XAL7_ENSVE</name>